<feature type="chain" id="PRO_5009269938" evidence="1">
    <location>
        <begin position="22"/>
        <end position="81"/>
    </location>
</feature>
<keyword evidence="1" id="KW-0732">Signal</keyword>
<feature type="signal peptide" evidence="1">
    <location>
        <begin position="1"/>
        <end position="21"/>
    </location>
</feature>
<proteinExistence type="predicted"/>
<dbReference type="Proteomes" id="UP000198481">
    <property type="component" value="Chromosome I"/>
</dbReference>
<protein>
    <submittedName>
        <fullName evidence="2">Uncharacterized protein</fullName>
    </submittedName>
</protein>
<gene>
    <name evidence="2" type="ORF">SAMN05216222_5184</name>
</gene>
<evidence type="ECO:0000256" key="1">
    <source>
        <dbReference type="SAM" id="SignalP"/>
    </source>
</evidence>
<accession>A0A1H2BH22</accession>
<dbReference type="RefSeq" id="WP_092280582.1">
    <property type="nucleotide sequence ID" value="NZ_CP196739.1"/>
</dbReference>
<name>A0A1H2BH22_9PSED</name>
<evidence type="ECO:0000313" key="3">
    <source>
        <dbReference type="Proteomes" id="UP000198481"/>
    </source>
</evidence>
<sequence>MKSIIGLTFALTVLGATSAMAAPQAIAAVKVGQQAVQSVNTVGIDTERKGSVNLQQNAEQTKLYVAENRPEFGTKHQRIDA</sequence>
<organism evidence="2 3">
    <name type="scientific">Pseudomonas prosekii</name>
    <dbReference type="NCBI Taxonomy" id="1148509"/>
    <lineage>
        <taxon>Bacteria</taxon>
        <taxon>Pseudomonadati</taxon>
        <taxon>Pseudomonadota</taxon>
        <taxon>Gammaproteobacteria</taxon>
        <taxon>Pseudomonadales</taxon>
        <taxon>Pseudomonadaceae</taxon>
        <taxon>Pseudomonas</taxon>
    </lineage>
</organism>
<dbReference type="AlphaFoldDB" id="A0A1H2BH22"/>
<reference evidence="2 3" key="1">
    <citation type="submission" date="2016-10" db="EMBL/GenBank/DDBJ databases">
        <authorList>
            <person name="de Groot N.N."/>
        </authorList>
    </citation>
    <scope>NUCLEOTIDE SEQUENCE [LARGE SCALE GENOMIC DNA]</scope>
    <source>
        <strain evidence="2 3">LMG 26867</strain>
    </source>
</reference>
<evidence type="ECO:0000313" key="2">
    <source>
        <dbReference type="EMBL" id="SDT57488.1"/>
    </source>
</evidence>
<dbReference type="EMBL" id="LT629762">
    <property type="protein sequence ID" value="SDT57488.1"/>
    <property type="molecule type" value="Genomic_DNA"/>
</dbReference>